<feature type="signal peptide" evidence="1">
    <location>
        <begin position="1"/>
        <end position="20"/>
    </location>
</feature>
<organism evidence="2 3">
    <name type="scientific">Rhodonia placenta</name>
    <dbReference type="NCBI Taxonomy" id="104341"/>
    <lineage>
        <taxon>Eukaryota</taxon>
        <taxon>Fungi</taxon>
        <taxon>Dikarya</taxon>
        <taxon>Basidiomycota</taxon>
        <taxon>Agaricomycotina</taxon>
        <taxon>Agaricomycetes</taxon>
        <taxon>Polyporales</taxon>
        <taxon>Adustoporiaceae</taxon>
        <taxon>Rhodonia</taxon>
    </lineage>
</organism>
<evidence type="ECO:0000256" key="1">
    <source>
        <dbReference type="SAM" id="SignalP"/>
    </source>
</evidence>
<dbReference type="AlphaFoldDB" id="A0A8H7U4L9"/>
<evidence type="ECO:0000313" key="3">
    <source>
        <dbReference type="Proteomes" id="UP000639403"/>
    </source>
</evidence>
<proteinExistence type="predicted"/>
<dbReference type="EMBL" id="JADOXO010000033">
    <property type="protein sequence ID" value="KAF9818093.1"/>
    <property type="molecule type" value="Genomic_DNA"/>
</dbReference>
<evidence type="ECO:0000313" key="2">
    <source>
        <dbReference type="EMBL" id="KAF9818093.1"/>
    </source>
</evidence>
<sequence>MRVSAVLACVFAAIAMPAMAYSSDEFYARDASHHVFDQHRHLGHYSHHDYRPMQYEGPHYHHSSHHHERPHHLSHFHEDHHPTHGYHGHFQRPHHHYGDIHRPSHHYKGYGRRPHRHAQNTHHYSGHYRYERSDPCSNSEALRALVAQSGLDPSTV</sequence>
<gene>
    <name evidence="2" type="ORF">IEO21_02935</name>
</gene>
<feature type="chain" id="PRO_5034704963" evidence="1">
    <location>
        <begin position="21"/>
        <end position="156"/>
    </location>
</feature>
<dbReference type="Proteomes" id="UP000639403">
    <property type="component" value="Unassembled WGS sequence"/>
</dbReference>
<keyword evidence="1" id="KW-0732">Signal</keyword>
<reference evidence="2" key="1">
    <citation type="submission" date="2020-11" db="EMBL/GenBank/DDBJ databases">
        <authorList>
            <person name="Koelle M."/>
            <person name="Horta M.A.C."/>
            <person name="Nowrousian M."/>
            <person name="Ohm R.A."/>
            <person name="Benz P."/>
            <person name="Pilgard A."/>
        </authorList>
    </citation>
    <scope>NUCLEOTIDE SEQUENCE</scope>
    <source>
        <strain evidence="2">FPRL280</strain>
    </source>
</reference>
<accession>A0A8H7U4L9</accession>
<comment type="caution">
    <text evidence="2">The sequence shown here is derived from an EMBL/GenBank/DDBJ whole genome shotgun (WGS) entry which is preliminary data.</text>
</comment>
<reference evidence="2" key="2">
    <citation type="journal article" name="Front. Microbiol.">
        <title>Degradative Capacity of Two Strains of Rhodonia placenta: From Phenotype to Genotype.</title>
        <authorList>
            <person name="Kolle M."/>
            <person name="Horta M.A.C."/>
            <person name="Nowrousian M."/>
            <person name="Ohm R.A."/>
            <person name="Benz J.P."/>
            <person name="Pilgard A."/>
        </authorList>
    </citation>
    <scope>NUCLEOTIDE SEQUENCE</scope>
    <source>
        <strain evidence="2">FPRL280</strain>
    </source>
</reference>
<name>A0A8H7U4L9_9APHY</name>
<protein>
    <submittedName>
        <fullName evidence="2">Uncharacterized protein</fullName>
    </submittedName>
</protein>